<evidence type="ECO:0000313" key="2">
    <source>
        <dbReference type="EnsemblMetazoa" id="CapteP205494"/>
    </source>
</evidence>
<organism evidence="1">
    <name type="scientific">Capitella teleta</name>
    <name type="common">Polychaete worm</name>
    <dbReference type="NCBI Taxonomy" id="283909"/>
    <lineage>
        <taxon>Eukaryota</taxon>
        <taxon>Metazoa</taxon>
        <taxon>Spiralia</taxon>
        <taxon>Lophotrochozoa</taxon>
        <taxon>Annelida</taxon>
        <taxon>Polychaeta</taxon>
        <taxon>Sedentaria</taxon>
        <taxon>Scolecida</taxon>
        <taxon>Capitellidae</taxon>
        <taxon>Capitella</taxon>
    </lineage>
</organism>
<accession>R7TA54</accession>
<sequence length="121" mass="13981">MIEFKERISHLQGEVDHLKVSPAPQEEATEAVSSLFEILQTDEEGEFDDFCIGLTEERKRKQRLYENSTAAIRWPSGPRPETLQVFAKRWKCTWSGGSPMLKLAQLKLRRLLVKNLPLELN</sequence>
<protein>
    <submittedName>
        <fullName evidence="1 2">Uncharacterized protein</fullName>
    </submittedName>
</protein>
<dbReference type="HOGENOM" id="CLU_2040285_0_0_1"/>
<reference evidence="3" key="1">
    <citation type="submission" date="2012-12" db="EMBL/GenBank/DDBJ databases">
        <authorList>
            <person name="Hellsten U."/>
            <person name="Grimwood J."/>
            <person name="Chapman J.A."/>
            <person name="Shapiro H."/>
            <person name="Aerts A."/>
            <person name="Otillar R.P."/>
            <person name="Terry A.Y."/>
            <person name="Boore J.L."/>
            <person name="Simakov O."/>
            <person name="Marletaz F."/>
            <person name="Cho S.-J."/>
            <person name="Edsinger-Gonzales E."/>
            <person name="Havlak P."/>
            <person name="Kuo D.-H."/>
            <person name="Larsson T."/>
            <person name="Lv J."/>
            <person name="Arendt D."/>
            <person name="Savage R."/>
            <person name="Osoegawa K."/>
            <person name="de Jong P."/>
            <person name="Lindberg D.R."/>
            <person name="Seaver E.C."/>
            <person name="Weisblat D.A."/>
            <person name="Putnam N.H."/>
            <person name="Grigoriev I.V."/>
            <person name="Rokhsar D.S."/>
        </authorList>
    </citation>
    <scope>NUCLEOTIDE SEQUENCE</scope>
    <source>
        <strain evidence="3">I ESC-2004</strain>
    </source>
</reference>
<reference evidence="2" key="3">
    <citation type="submission" date="2015-06" db="UniProtKB">
        <authorList>
            <consortium name="EnsemblMetazoa"/>
        </authorList>
    </citation>
    <scope>IDENTIFICATION</scope>
</reference>
<proteinExistence type="predicted"/>
<reference evidence="1 3" key="2">
    <citation type="journal article" date="2013" name="Nature">
        <title>Insights into bilaterian evolution from three spiralian genomes.</title>
        <authorList>
            <person name="Simakov O."/>
            <person name="Marletaz F."/>
            <person name="Cho S.J."/>
            <person name="Edsinger-Gonzales E."/>
            <person name="Havlak P."/>
            <person name="Hellsten U."/>
            <person name="Kuo D.H."/>
            <person name="Larsson T."/>
            <person name="Lv J."/>
            <person name="Arendt D."/>
            <person name="Savage R."/>
            <person name="Osoegawa K."/>
            <person name="de Jong P."/>
            <person name="Grimwood J."/>
            <person name="Chapman J.A."/>
            <person name="Shapiro H."/>
            <person name="Aerts A."/>
            <person name="Otillar R.P."/>
            <person name="Terry A.Y."/>
            <person name="Boore J.L."/>
            <person name="Grigoriev I.V."/>
            <person name="Lindberg D.R."/>
            <person name="Seaver E.C."/>
            <person name="Weisblat D.A."/>
            <person name="Putnam N.H."/>
            <person name="Rokhsar D.S."/>
        </authorList>
    </citation>
    <scope>NUCLEOTIDE SEQUENCE</scope>
    <source>
        <strain evidence="1 3">I ESC-2004</strain>
    </source>
</reference>
<dbReference type="EnsemblMetazoa" id="CapteT205494">
    <property type="protein sequence ID" value="CapteP205494"/>
    <property type="gene ID" value="CapteG205494"/>
</dbReference>
<evidence type="ECO:0000313" key="1">
    <source>
        <dbReference type="EMBL" id="ELT88265.1"/>
    </source>
</evidence>
<gene>
    <name evidence="1" type="ORF">CAPTEDRAFT_205494</name>
</gene>
<dbReference type="Proteomes" id="UP000014760">
    <property type="component" value="Unassembled WGS sequence"/>
</dbReference>
<keyword evidence="3" id="KW-1185">Reference proteome</keyword>
<dbReference type="EMBL" id="KB311899">
    <property type="protein sequence ID" value="ELT88265.1"/>
    <property type="molecule type" value="Genomic_DNA"/>
</dbReference>
<evidence type="ECO:0000313" key="3">
    <source>
        <dbReference type="Proteomes" id="UP000014760"/>
    </source>
</evidence>
<dbReference type="EMBL" id="AMQN01015435">
    <property type="status" value="NOT_ANNOTATED_CDS"/>
    <property type="molecule type" value="Genomic_DNA"/>
</dbReference>
<name>R7TA54_CAPTE</name>
<dbReference type="AlphaFoldDB" id="R7TA54"/>